<evidence type="ECO:0000256" key="1">
    <source>
        <dbReference type="ARBA" id="ARBA00004236"/>
    </source>
</evidence>
<comment type="caution">
    <text evidence="8">The sequence shown here is derived from an EMBL/GenBank/DDBJ whole genome shotgun (WGS) entry which is preliminary data.</text>
</comment>
<evidence type="ECO:0000256" key="6">
    <source>
        <dbReference type="ARBA" id="ARBA00023136"/>
    </source>
</evidence>
<keyword evidence="5 7" id="KW-1133">Transmembrane helix</keyword>
<evidence type="ECO:0000256" key="2">
    <source>
        <dbReference type="ARBA" id="ARBA00005362"/>
    </source>
</evidence>
<keyword evidence="3" id="KW-1003">Cell membrane</keyword>
<evidence type="ECO:0000256" key="5">
    <source>
        <dbReference type="ARBA" id="ARBA00022989"/>
    </source>
</evidence>
<dbReference type="EMBL" id="LWID01000001">
    <property type="protein sequence ID" value="MDG6895802.1"/>
    <property type="molecule type" value="Genomic_DNA"/>
</dbReference>
<gene>
    <name evidence="8" type="ORF">A6A20_09235</name>
</gene>
<keyword evidence="9" id="KW-1185">Reference proteome</keyword>
<evidence type="ECO:0000313" key="9">
    <source>
        <dbReference type="Proteomes" id="UP001155500"/>
    </source>
</evidence>
<organism evidence="8 9">
    <name type="scientific">Volucribacter amazonae</name>
    <dbReference type="NCBI Taxonomy" id="256731"/>
    <lineage>
        <taxon>Bacteria</taxon>
        <taxon>Pseudomonadati</taxon>
        <taxon>Pseudomonadota</taxon>
        <taxon>Gammaproteobacteria</taxon>
        <taxon>Pasteurellales</taxon>
        <taxon>Pasteurellaceae</taxon>
        <taxon>Volucribacter</taxon>
    </lineage>
</organism>
<dbReference type="RefSeq" id="WP_279573172.1">
    <property type="nucleotide sequence ID" value="NZ_LWID01000001.1"/>
</dbReference>
<evidence type="ECO:0000256" key="3">
    <source>
        <dbReference type="ARBA" id="ARBA00022475"/>
    </source>
</evidence>
<feature type="transmembrane region" description="Helical" evidence="7">
    <location>
        <begin position="165"/>
        <end position="187"/>
    </location>
</feature>
<feature type="transmembrane region" description="Helical" evidence="7">
    <location>
        <begin position="12"/>
        <end position="32"/>
    </location>
</feature>
<evidence type="ECO:0000256" key="4">
    <source>
        <dbReference type="ARBA" id="ARBA00022692"/>
    </source>
</evidence>
<evidence type="ECO:0000313" key="8">
    <source>
        <dbReference type="EMBL" id="MDG6895802.1"/>
    </source>
</evidence>
<keyword evidence="6 7" id="KW-0472">Membrane</keyword>
<dbReference type="Proteomes" id="UP001155500">
    <property type="component" value="Unassembled WGS sequence"/>
</dbReference>
<sequence length="225" mass="26136">MSFTKQKLIKIGLILTIILFCASIMSIIFYGIQQFKLSSQLASVNQVAHLSHLLVRQQANLYAMLLTNPNTTNEQLNEHLEDFAKQIFVLDASLYSANGELLTQTHKKINVLQQIHQENQQNQNSQQIVETIYSPEGVIGFLRVTFNNQYGQTTQHKINQIFHQLYGEFILVFLTGILLAGSFHYFLSHYRRIKRNNLPEPNHSAIKTRRVSPSLTYHRRRRRLK</sequence>
<accession>A0A9X4PCT4</accession>
<name>A0A9X4PCT4_9PAST</name>
<evidence type="ECO:0000256" key="7">
    <source>
        <dbReference type="SAM" id="Phobius"/>
    </source>
</evidence>
<reference evidence="8" key="1">
    <citation type="submission" date="2016-03" db="EMBL/GenBank/DDBJ databases">
        <title>Co-evolution between Pasteurellaceae and their hosts.</title>
        <authorList>
            <person name="Hansen M.J."/>
            <person name="Bojesen A.M."/>
            <person name="Planet P."/>
        </authorList>
    </citation>
    <scope>NUCLEOTIDE SEQUENCE</scope>
    <source>
        <strain evidence="8">146/S8/89</strain>
    </source>
</reference>
<protein>
    <submittedName>
        <fullName evidence="8">Hemolysin regulation protein AhpA</fullName>
    </submittedName>
</protein>
<keyword evidence="4 7" id="KW-0812">Transmembrane</keyword>
<dbReference type="AlphaFoldDB" id="A0A9X4PCT4"/>
<dbReference type="Pfam" id="PF10144">
    <property type="entry name" value="SMP_2"/>
    <property type="match status" value="1"/>
</dbReference>
<comment type="similarity">
    <text evidence="2">Belongs to the Smp family.</text>
</comment>
<dbReference type="GO" id="GO:0005886">
    <property type="term" value="C:plasma membrane"/>
    <property type="evidence" value="ECO:0007669"/>
    <property type="project" value="UniProtKB-SubCell"/>
</dbReference>
<comment type="subcellular location">
    <subcellularLocation>
        <location evidence="1">Cell membrane</location>
    </subcellularLocation>
</comment>
<dbReference type="InterPro" id="IPR019305">
    <property type="entry name" value="Uncharacterised_Smp"/>
</dbReference>
<proteinExistence type="inferred from homology"/>